<dbReference type="RefSeq" id="WP_089695728.1">
    <property type="nucleotide sequence ID" value="NZ_FNHL01000002.1"/>
</dbReference>
<dbReference type="Proteomes" id="UP000199451">
    <property type="component" value="Unassembled WGS sequence"/>
</dbReference>
<accession>A0A1G9SKK2</accession>
<name>A0A1G9SKK2_9EURY</name>
<feature type="transmembrane region" description="Helical" evidence="1">
    <location>
        <begin position="12"/>
        <end position="42"/>
    </location>
</feature>
<evidence type="ECO:0000313" key="3">
    <source>
        <dbReference type="Proteomes" id="UP000199451"/>
    </source>
</evidence>
<keyword evidence="1" id="KW-1133">Transmembrane helix</keyword>
<dbReference type="EMBL" id="FNHL01000002">
    <property type="protein sequence ID" value="SDM36043.1"/>
    <property type="molecule type" value="Genomic_DNA"/>
</dbReference>
<evidence type="ECO:0000256" key="1">
    <source>
        <dbReference type="SAM" id="Phobius"/>
    </source>
</evidence>
<keyword evidence="3" id="KW-1185">Reference proteome</keyword>
<dbReference type="STRING" id="660521.SAMN04487949_1405"/>
<proteinExistence type="predicted"/>
<gene>
    <name evidence="2" type="ORF">SAMN04487949_1405</name>
</gene>
<keyword evidence="1" id="KW-0472">Membrane</keyword>
<evidence type="ECO:0000313" key="2">
    <source>
        <dbReference type="EMBL" id="SDM36043.1"/>
    </source>
</evidence>
<dbReference type="AlphaFoldDB" id="A0A1G9SKK2"/>
<organism evidence="2 3">
    <name type="scientific">Halogranum gelatinilyticum</name>
    <dbReference type="NCBI Taxonomy" id="660521"/>
    <lineage>
        <taxon>Archaea</taxon>
        <taxon>Methanobacteriati</taxon>
        <taxon>Methanobacteriota</taxon>
        <taxon>Stenosarchaea group</taxon>
        <taxon>Halobacteria</taxon>
        <taxon>Halobacteriales</taxon>
        <taxon>Haloferacaceae</taxon>
    </lineage>
</organism>
<reference evidence="3" key="1">
    <citation type="submission" date="2016-10" db="EMBL/GenBank/DDBJ databases">
        <authorList>
            <person name="Varghese N."/>
            <person name="Submissions S."/>
        </authorList>
    </citation>
    <scope>NUCLEOTIDE SEQUENCE [LARGE SCALE GENOMIC DNA]</scope>
    <source>
        <strain evidence="3">CGMCC 1.10119</strain>
    </source>
</reference>
<protein>
    <submittedName>
        <fullName evidence="2">Uncharacterized protein</fullName>
    </submittedName>
</protein>
<keyword evidence="1" id="KW-0812">Transmembrane</keyword>
<feature type="transmembrane region" description="Helical" evidence="1">
    <location>
        <begin position="79"/>
        <end position="99"/>
    </location>
</feature>
<sequence>MTPRQKQRLSGIGILVVSALGLLYFGLTAGSVLVLALLAALATVGGGLVADSPRLYQVGLVAAAVCSLALAARQYLTYGVTLLAVELTLLSVVGVVQTYRSYRATA</sequence>